<evidence type="ECO:0000313" key="3">
    <source>
        <dbReference type="Proteomes" id="UP000826271"/>
    </source>
</evidence>
<protein>
    <recommendedName>
        <fullName evidence="4">AT hook motif-containing protein</fullName>
    </recommendedName>
</protein>
<evidence type="ECO:0000256" key="1">
    <source>
        <dbReference type="SAM" id="MobiDB-lite"/>
    </source>
</evidence>
<evidence type="ECO:0008006" key="4">
    <source>
        <dbReference type="Google" id="ProtNLM"/>
    </source>
</evidence>
<evidence type="ECO:0000313" key="2">
    <source>
        <dbReference type="EMBL" id="KAG8385729.1"/>
    </source>
</evidence>
<sequence>MANVSVSLPAKRKRGRPRKNGNLSSLKRSPENPSPIKKHVDKNSKDGSVDSMVGRMIYGVIEGSFDAGFLVSVRIGSNATPYRGVIFEPEKFVPITSANDVAAQAKMYQRRELPIPVYDYQTQSNGISSPQALFRPVLPSMPLSPTSFVFNHANSMGAKRSNNNTEVSRDMMSESSFKASNDKLKGSNVELHFNFIEEIQQNEMLCSEMEQNLSIKQAQIHSVPREAQAIKNELQQTNIYYNEQPKSPNLNFNHDLFANQSQRDSQQPVNFNPGHFVDSVSNSRNLKLDRNELKSRNLGFHQAFASANPLLLSPKLISQPLEFMLEKPKSPPNYGTTQETNFELESRDVGSSERFNGATGVGEPINYNVSAPYKLELGTAQSASSTRTGNQTAASSTGCISDMDFVLSNVTGAHGHESDLAETKHR</sequence>
<dbReference type="PANTHER" id="PTHR34682">
    <property type="entry name" value="AT HOOK MOTIF-CONTAINING PROTEIN"/>
    <property type="match status" value="1"/>
</dbReference>
<feature type="compositionally biased region" description="Basic residues" evidence="1">
    <location>
        <begin position="10"/>
        <end position="19"/>
    </location>
</feature>
<dbReference type="EMBL" id="WHWC01000003">
    <property type="protein sequence ID" value="KAG8385729.1"/>
    <property type="molecule type" value="Genomic_DNA"/>
</dbReference>
<organism evidence="2 3">
    <name type="scientific">Buddleja alternifolia</name>
    <dbReference type="NCBI Taxonomy" id="168488"/>
    <lineage>
        <taxon>Eukaryota</taxon>
        <taxon>Viridiplantae</taxon>
        <taxon>Streptophyta</taxon>
        <taxon>Embryophyta</taxon>
        <taxon>Tracheophyta</taxon>
        <taxon>Spermatophyta</taxon>
        <taxon>Magnoliopsida</taxon>
        <taxon>eudicotyledons</taxon>
        <taxon>Gunneridae</taxon>
        <taxon>Pentapetalae</taxon>
        <taxon>asterids</taxon>
        <taxon>lamiids</taxon>
        <taxon>Lamiales</taxon>
        <taxon>Scrophulariaceae</taxon>
        <taxon>Buddlejeae</taxon>
        <taxon>Buddleja</taxon>
    </lineage>
</organism>
<dbReference type="InterPro" id="IPR045881">
    <property type="entry name" value="MNM1-like"/>
</dbReference>
<reference evidence="2" key="1">
    <citation type="submission" date="2019-10" db="EMBL/GenBank/DDBJ databases">
        <authorList>
            <person name="Zhang R."/>
            <person name="Pan Y."/>
            <person name="Wang J."/>
            <person name="Ma R."/>
            <person name="Yu S."/>
        </authorList>
    </citation>
    <scope>NUCLEOTIDE SEQUENCE</scope>
    <source>
        <strain evidence="2">LA-IB0</strain>
        <tissue evidence="2">Leaf</tissue>
    </source>
</reference>
<dbReference type="Proteomes" id="UP000826271">
    <property type="component" value="Unassembled WGS sequence"/>
</dbReference>
<gene>
    <name evidence="2" type="ORF">BUALT_Bualt03G0075500</name>
</gene>
<feature type="region of interest" description="Disordered" evidence="1">
    <location>
        <begin position="1"/>
        <end position="47"/>
    </location>
</feature>
<keyword evidence="3" id="KW-1185">Reference proteome</keyword>
<proteinExistence type="predicted"/>
<feature type="region of interest" description="Disordered" evidence="1">
    <location>
        <begin position="344"/>
        <end position="363"/>
    </location>
</feature>
<comment type="caution">
    <text evidence="2">The sequence shown here is derived from an EMBL/GenBank/DDBJ whole genome shotgun (WGS) entry which is preliminary data.</text>
</comment>
<name>A0AAV6XZ87_9LAMI</name>
<accession>A0AAV6XZ87</accession>
<dbReference type="PANTHER" id="PTHR34682:SF3">
    <property type="entry name" value="AT HOOK MOTIF-CONTAINING PROTEIN"/>
    <property type="match status" value="1"/>
</dbReference>
<dbReference type="AlphaFoldDB" id="A0AAV6XZ87"/>